<name>A0A976N0Y8_9VIRU</name>
<dbReference type="SUPFAM" id="SSF88645">
    <property type="entry name" value="ssDNA viruses"/>
    <property type="match status" value="1"/>
</dbReference>
<proteinExistence type="inferred from homology"/>
<dbReference type="Pfam" id="PF02305">
    <property type="entry name" value="Phage_F"/>
    <property type="match status" value="2"/>
</dbReference>
<dbReference type="GO" id="GO:0005198">
    <property type="term" value="F:structural molecule activity"/>
    <property type="evidence" value="ECO:0007669"/>
    <property type="project" value="InterPro"/>
</dbReference>
<evidence type="ECO:0000256" key="4">
    <source>
        <dbReference type="ARBA" id="ARBA00022561"/>
    </source>
</evidence>
<keyword evidence="5" id="KW-0946">Virion</keyword>
<keyword evidence="3" id="KW-1140">T=1 icosahedral capsid protein</keyword>
<protein>
    <submittedName>
        <fullName evidence="6">Major capsid protein</fullName>
    </submittedName>
</protein>
<dbReference type="EMBL" id="OM869505">
    <property type="protein sequence ID" value="UPW40836.1"/>
    <property type="molecule type" value="Genomic_DNA"/>
</dbReference>
<accession>A0A976N0Y8</accession>
<comment type="subcellular location">
    <subcellularLocation>
        <location evidence="1">Virion</location>
    </subcellularLocation>
</comment>
<sequence length="600" mass="67830">MANIFNSIPLKAPKLNSFNLSHDVKLTCEMGQLIPIMMEPVLPSDRFKVSSEHLVRFAPLQSPIMSDVDVYVHYFFVPNRIIWNKWETFITGSENGKKLDETDIPPSPRVVMSRVMATSVAGKMNGVGNSSFAHNPHPIPYLHNGSLADYLGFQTYNDQQLNDISTGPSTGLGYEIDELPFRAYQRVWFDYFRDENLSSAESFFTSGVPSQSRMDGVVYDHPGILNVNTQTLYNQISGLMSLRQRAWRKDYFTSALPWAQKGDDVLIPVSGSSVSFSPGNIELFNVEGEHLKFKPINPSNPASLQETVISHGKNESIDSMFRRVSADDLEPALLKRQVFANLNPASLNSFISSGSASEATIRELRRAFAAQAFLERRSIGGTRYNEQILSFFGVKTSDGRLQRAEFLGGSRQPVVVSQVLQTSESTASSPLAEPAGTAVSAGGKFIFDRVFEEYGFIVGLLSVMPRANYMQGVPRKYLKKDVYDYYWPQFARIGEQEILNQELYNEWGSEYNDKVFGYAPRYSEYRFINSRIHGDFKDTLSYWHLGRDFDGTQALNEQFVMCRPSTRIFAYEGADFNHLWVDIHINCRALRPIPKYAESL</sequence>
<reference evidence="6" key="1">
    <citation type="submission" date="2022-02" db="EMBL/GenBank/DDBJ databases">
        <title>Towards deciphering the DNA virus diversity associated with rodent species in the families Cricetidae and Heteromyidae.</title>
        <authorList>
            <person name="Lund M."/>
            <person name="Larsen B.B."/>
            <person name="Gryseels S."/>
            <person name="Kraberger S."/>
            <person name="Rowsey D.M."/>
            <person name="Steger L."/>
            <person name="Yule K.M."/>
            <person name="Upham N.S."/>
            <person name="Worobey M."/>
            <person name="Van Doorslaer K."/>
            <person name="Varsani A."/>
        </authorList>
    </citation>
    <scope>NUCLEOTIDE SEQUENCE</scope>
    <source>
        <strain evidence="6">UA08Rod_6554</strain>
    </source>
</reference>
<evidence type="ECO:0000256" key="3">
    <source>
        <dbReference type="ARBA" id="ARBA00022431"/>
    </source>
</evidence>
<evidence type="ECO:0000256" key="1">
    <source>
        <dbReference type="ARBA" id="ARBA00004328"/>
    </source>
</evidence>
<dbReference type="GO" id="GO:0039615">
    <property type="term" value="C:T=1 icosahedral viral capsid"/>
    <property type="evidence" value="ECO:0007669"/>
    <property type="project" value="UniProtKB-KW"/>
</dbReference>
<dbReference type="Gene3D" id="2.60.169.10">
    <property type="entry name" value="Microviridae F protein"/>
    <property type="match status" value="2"/>
</dbReference>
<organism evidence="6">
    <name type="scientific">Sigmofec virus UA08Rod_6554</name>
    <dbReference type="NCBI Taxonomy" id="2929234"/>
    <lineage>
        <taxon>Viruses</taxon>
        <taxon>Monodnaviria</taxon>
        <taxon>Sangervirae</taxon>
        <taxon>Phixviricota</taxon>
        <taxon>Malgrandaviricetes</taxon>
        <taxon>Petitvirales</taxon>
        <taxon>Microviridae</taxon>
    </lineage>
</organism>
<comment type="similarity">
    <text evidence="2">Belongs to the microviridae F protein family.</text>
</comment>
<evidence type="ECO:0000256" key="5">
    <source>
        <dbReference type="ARBA" id="ARBA00022844"/>
    </source>
</evidence>
<evidence type="ECO:0000313" key="6">
    <source>
        <dbReference type="EMBL" id="UPW40836.1"/>
    </source>
</evidence>
<keyword evidence="4" id="KW-0167">Capsid protein</keyword>
<evidence type="ECO:0000256" key="2">
    <source>
        <dbReference type="ARBA" id="ARBA00009963"/>
    </source>
</evidence>
<dbReference type="InterPro" id="IPR037002">
    <property type="entry name" value="Microviridae_protein_F_sf"/>
</dbReference>
<dbReference type="InterPro" id="IPR016184">
    <property type="entry name" value="Capsid/spike_ssDNA_virus"/>
</dbReference>
<dbReference type="InterPro" id="IPR003514">
    <property type="entry name" value="Microviridae_protein_F"/>
</dbReference>